<feature type="region of interest" description="Disordered" evidence="1">
    <location>
        <begin position="1"/>
        <end position="34"/>
    </location>
</feature>
<protein>
    <submittedName>
        <fullName evidence="2">Uncharacterized protein</fullName>
    </submittedName>
</protein>
<name>A0ABW8C6I7_9ACTN</name>
<dbReference type="EMBL" id="JBITYG010000004">
    <property type="protein sequence ID" value="MFI9102034.1"/>
    <property type="molecule type" value="Genomic_DNA"/>
</dbReference>
<dbReference type="Proteomes" id="UP001614394">
    <property type="component" value="Unassembled WGS sequence"/>
</dbReference>
<evidence type="ECO:0000256" key="1">
    <source>
        <dbReference type="SAM" id="MobiDB-lite"/>
    </source>
</evidence>
<accession>A0ABW8C6I7</accession>
<keyword evidence="3" id="KW-1185">Reference proteome</keyword>
<evidence type="ECO:0000313" key="2">
    <source>
        <dbReference type="EMBL" id="MFI9102034.1"/>
    </source>
</evidence>
<reference evidence="2 3" key="1">
    <citation type="submission" date="2024-10" db="EMBL/GenBank/DDBJ databases">
        <title>The Natural Products Discovery Center: Release of the First 8490 Sequenced Strains for Exploring Actinobacteria Biosynthetic Diversity.</title>
        <authorList>
            <person name="Kalkreuter E."/>
            <person name="Kautsar S.A."/>
            <person name="Yang D."/>
            <person name="Bader C.D."/>
            <person name="Teijaro C.N."/>
            <person name="Fluegel L."/>
            <person name="Davis C.M."/>
            <person name="Simpson J.R."/>
            <person name="Lauterbach L."/>
            <person name="Steele A.D."/>
            <person name="Gui C."/>
            <person name="Meng S."/>
            <person name="Li G."/>
            <person name="Viehrig K."/>
            <person name="Ye F."/>
            <person name="Su P."/>
            <person name="Kiefer A.F."/>
            <person name="Nichols A."/>
            <person name="Cepeda A.J."/>
            <person name="Yan W."/>
            <person name="Fan B."/>
            <person name="Jiang Y."/>
            <person name="Adhikari A."/>
            <person name="Zheng C.-J."/>
            <person name="Schuster L."/>
            <person name="Cowan T.M."/>
            <person name="Smanski M.J."/>
            <person name="Chevrette M.G."/>
            <person name="De Carvalho L.P.S."/>
            <person name="Shen B."/>
        </authorList>
    </citation>
    <scope>NUCLEOTIDE SEQUENCE [LARGE SCALE GENOMIC DNA]</scope>
    <source>
        <strain evidence="2 3">NPDC053399</strain>
    </source>
</reference>
<dbReference type="RefSeq" id="WP_399649140.1">
    <property type="nucleotide sequence ID" value="NZ_JBITYG010000004.1"/>
</dbReference>
<sequence length="68" mass="6787">MSPTNPVEPAEPAGPAGRDGSAGSPDPVARPEGGESACWLDRVCPQCDAVSDGPPPARCPRCGAELSS</sequence>
<comment type="caution">
    <text evidence="2">The sequence shown here is derived from an EMBL/GenBank/DDBJ whole genome shotgun (WGS) entry which is preliminary data.</text>
</comment>
<evidence type="ECO:0000313" key="3">
    <source>
        <dbReference type="Proteomes" id="UP001614394"/>
    </source>
</evidence>
<gene>
    <name evidence="2" type="ORF">ACIGXA_16075</name>
</gene>
<proteinExistence type="predicted"/>
<organism evidence="2 3">
    <name type="scientific">Streptomyces fildesensis</name>
    <dbReference type="NCBI Taxonomy" id="375757"/>
    <lineage>
        <taxon>Bacteria</taxon>
        <taxon>Bacillati</taxon>
        <taxon>Actinomycetota</taxon>
        <taxon>Actinomycetes</taxon>
        <taxon>Kitasatosporales</taxon>
        <taxon>Streptomycetaceae</taxon>
        <taxon>Streptomyces</taxon>
    </lineage>
</organism>